<evidence type="ECO:0000256" key="5">
    <source>
        <dbReference type="ARBA" id="ARBA00022763"/>
    </source>
</evidence>
<gene>
    <name evidence="19" type="ORF">BRETT_002968</name>
</gene>
<dbReference type="GO" id="GO:0006325">
    <property type="term" value="P:chromatin organization"/>
    <property type="evidence" value="ECO:0007669"/>
    <property type="project" value="UniProtKB-KW"/>
</dbReference>
<evidence type="ECO:0000256" key="13">
    <source>
        <dbReference type="ARBA" id="ARBA00029670"/>
    </source>
</evidence>
<dbReference type="GO" id="GO:0006281">
    <property type="term" value="P:DNA repair"/>
    <property type="evidence" value="ECO:0007669"/>
    <property type="project" value="UniProtKB-KW"/>
</dbReference>
<feature type="region of interest" description="Disordered" evidence="17">
    <location>
        <begin position="848"/>
        <end position="947"/>
    </location>
</feature>
<evidence type="ECO:0000256" key="7">
    <source>
        <dbReference type="ARBA" id="ARBA00023015"/>
    </source>
</evidence>
<name>A0A871R8H5_DEKBR</name>
<evidence type="ECO:0000256" key="16">
    <source>
        <dbReference type="ARBA" id="ARBA00082479"/>
    </source>
</evidence>
<reference evidence="19" key="1">
    <citation type="submission" date="2020-10" db="EMBL/GenBank/DDBJ databases">
        <authorList>
            <person name="Palmer J.M."/>
        </authorList>
    </citation>
    <scope>NUCLEOTIDE SEQUENCE</scope>
    <source>
        <strain evidence="19">UCD 2041</strain>
    </source>
</reference>
<evidence type="ECO:0000256" key="2">
    <source>
        <dbReference type="ARBA" id="ARBA00008913"/>
    </source>
</evidence>
<evidence type="ECO:0000256" key="14">
    <source>
        <dbReference type="ARBA" id="ARBA00032084"/>
    </source>
</evidence>
<dbReference type="FunFam" id="1.10.10.60:FF:000484">
    <property type="entry name" value="Chromatin modification-related protein EAF1"/>
    <property type="match status" value="1"/>
</dbReference>
<dbReference type="RefSeq" id="XP_041139276.1">
    <property type="nucleotide sequence ID" value="XM_041281485.1"/>
</dbReference>
<keyword evidence="10" id="KW-0234">DNA repair</keyword>
<keyword evidence="6" id="KW-0156">Chromatin regulator</keyword>
<dbReference type="PANTHER" id="PTHR46459">
    <property type="entry name" value="E1A-BINDING PROTEIN P400-RELATED"/>
    <property type="match status" value="1"/>
</dbReference>
<feature type="compositionally biased region" description="Basic residues" evidence="17">
    <location>
        <begin position="106"/>
        <end position="116"/>
    </location>
</feature>
<feature type="region of interest" description="Disordered" evidence="17">
    <location>
        <begin position="723"/>
        <end position="778"/>
    </location>
</feature>
<dbReference type="Proteomes" id="UP000663131">
    <property type="component" value="Chromosome 9"/>
</dbReference>
<dbReference type="SMART" id="SM00717">
    <property type="entry name" value="SANT"/>
    <property type="match status" value="1"/>
</dbReference>
<evidence type="ECO:0000256" key="4">
    <source>
        <dbReference type="ARBA" id="ARBA00018561"/>
    </source>
</evidence>
<feature type="region of interest" description="Disordered" evidence="17">
    <location>
        <begin position="997"/>
        <end position="1032"/>
    </location>
</feature>
<feature type="compositionally biased region" description="Low complexity" evidence="17">
    <location>
        <begin position="746"/>
        <end position="757"/>
    </location>
</feature>
<feature type="compositionally biased region" description="Low complexity" evidence="17">
    <location>
        <begin position="891"/>
        <end position="911"/>
    </location>
</feature>
<evidence type="ECO:0000256" key="17">
    <source>
        <dbReference type="SAM" id="MobiDB-lite"/>
    </source>
</evidence>
<dbReference type="OrthoDB" id="5364245at2759"/>
<feature type="compositionally biased region" description="Polar residues" evidence="17">
    <location>
        <begin position="877"/>
        <end position="890"/>
    </location>
</feature>
<feature type="region of interest" description="Disordered" evidence="17">
    <location>
        <begin position="397"/>
        <end position="433"/>
    </location>
</feature>
<keyword evidence="11" id="KW-0539">Nucleus</keyword>
<keyword evidence="8" id="KW-0010">Activator</keyword>
<dbReference type="GO" id="GO:0035267">
    <property type="term" value="C:NuA4 histone acetyltransferase complex"/>
    <property type="evidence" value="ECO:0007669"/>
    <property type="project" value="UniProtKB-ARBA"/>
</dbReference>
<evidence type="ECO:0000259" key="18">
    <source>
        <dbReference type="PROSITE" id="PS50090"/>
    </source>
</evidence>
<dbReference type="CDD" id="cd00167">
    <property type="entry name" value="SANT"/>
    <property type="match status" value="1"/>
</dbReference>
<evidence type="ECO:0000256" key="3">
    <source>
        <dbReference type="ARBA" id="ARBA00011353"/>
    </source>
</evidence>
<dbReference type="InterPro" id="IPR001005">
    <property type="entry name" value="SANT/Myb"/>
</dbReference>
<feature type="compositionally biased region" description="Low complexity" evidence="17">
    <location>
        <begin position="723"/>
        <end position="732"/>
    </location>
</feature>
<dbReference type="PROSITE" id="PS50090">
    <property type="entry name" value="MYB_LIKE"/>
    <property type="match status" value="1"/>
</dbReference>
<comment type="similarity">
    <text evidence="2">Belongs to the EAF1 family.</text>
</comment>
<feature type="region of interest" description="Disordered" evidence="17">
    <location>
        <begin position="99"/>
        <end position="133"/>
    </location>
</feature>
<evidence type="ECO:0000256" key="8">
    <source>
        <dbReference type="ARBA" id="ARBA00023159"/>
    </source>
</evidence>
<comment type="function">
    <text evidence="12">Component of the NuA4 histone acetyltransferase complex which is involved in transcriptional activation of selected genes principally by acetylation of nucleosomal histone H4 and H2A. The NuA4 complex is also involved in DNA repair.</text>
</comment>
<dbReference type="EMBL" id="CP063137">
    <property type="protein sequence ID" value="QOU22783.1"/>
    <property type="molecule type" value="Genomic_DNA"/>
</dbReference>
<organism evidence="19 20">
    <name type="scientific">Dekkera bruxellensis</name>
    <name type="common">Brettanomyces custersii</name>
    <dbReference type="NCBI Taxonomy" id="5007"/>
    <lineage>
        <taxon>Eukaryota</taxon>
        <taxon>Fungi</taxon>
        <taxon>Dikarya</taxon>
        <taxon>Ascomycota</taxon>
        <taxon>Saccharomycotina</taxon>
        <taxon>Pichiomycetes</taxon>
        <taxon>Pichiales</taxon>
        <taxon>Pichiaceae</taxon>
        <taxon>Brettanomyces</taxon>
    </lineage>
</organism>
<evidence type="ECO:0000256" key="11">
    <source>
        <dbReference type="ARBA" id="ARBA00023242"/>
    </source>
</evidence>
<keyword evidence="5" id="KW-0227">DNA damage</keyword>
<dbReference type="KEGG" id="bbrx:BRETT_002968"/>
<feature type="compositionally biased region" description="Low complexity" evidence="17">
    <location>
        <begin position="928"/>
        <end position="943"/>
    </location>
</feature>
<keyword evidence="7" id="KW-0805">Transcription regulation</keyword>
<feature type="domain" description="Myb-like" evidence="18">
    <location>
        <begin position="595"/>
        <end position="650"/>
    </location>
</feature>
<evidence type="ECO:0000256" key="10">
    <source>
        <dbReference type="ARBA" id="ARBA00023204"/>
    </source>
</evidence>
<dbReference type="Pfam" id="PF13921">
    <property type="entry name" value="Myb_DNA-bind_6"/>
    <property type="match status" value="1"/>
</dbReference>
<evidence type="ECO:0000313" key="20">
    <source>
        <dbReference type="Proteomes" id="UP000663131"/>
    </source>
</evidence>
<feature type="compositionally biased region" description="Basic and acidic residues" evidence="17">
    <location>
        <begin position="412"/>
        <end position="433"/>
    </location>
</feature>
<dbReference type="GeneID" id="64574892"/>
<dbReference type="GO" id="GO:0005634">
    <property type="term" value="C:nucleus"/>
    <property type="evidence" value="ECO:0007669"/>
    <property type="project" value="UniProtKB-SubCell"/>
</dbReference>
<dbReference type="InterPro" id="IPR009057">
    <property type="entry name" value="Homeodomain-like_sf"/>
</dbReference>
<comment type="subcellular location">
    <subcellularLocation>
        <location evidence="1">Nucleus</location>
    </subcellularLocation>
</comment>
<keyword evidence="9" id="KW-0804">Transcription</keyword>
<evidence type="ECO:0000256" key="9">
    <source>
        <dbReference type="ARBA" id="ARBA00023163"/>
    </source>
</evidence>
<comment type="subunit">
    <text evidence="3">Component of the NuA4 histone acetyltransferase complex.</text>
</comment>
<feature type="compositionally biased region" description="Polar residues" evidence="17">
    <location>
        <begin position="117"/>
        <end position="133"/>
    </location>
</feature>
<evidence type="ECO:0000313" key="19">
    <source>
        <dbReference type="EMBL" id="QOU22783.1"/>
    </source>
</evidence>
<dbReference type="GO" id="GO:0003682">
    <property type="term" value="F:chromatin binding"/>
    <property type="evidence" value="ECO:0007669"/>
    <property type="project" value="TreeGrafter"/>
</dbReference>
<evidence type="ECO:0000256" key="12">
    <source>
        <dbReference type="ARBA" id="ARBA00025178"/>
    </source>
</evidence>
<dbReference type="PANTHER" id="PTHR46459:SF1">
    <property type="entry name" value="E1A-BINDING PROTEIN P400"/>
    <property type="match status" value="1"/>
</dbReference>
<dbReference type="AlphaFoldDB" id="A0A871R8H5"/>
<feature type="compositionally biased region" description="Polar residues" evidence="17">
    <location>
        <begin position="1106"/>
        <end position="1127"/>
    </location>
</feature>
<dbReference type="SUPFAM" id="SSF46689">
    <property type="entry name" value="Homeodomain-like"/>
    <property type="match status" value="1"/>
</dbReference>
<evidence type="ECO:0000256" key="1">
    <source>
        <dbReference type="ARBA" id="ARBA00004123"/>
    </source>
</evidence>
<evidence type="ECO:0000256" key="15">
    <source>
        <dbReference type="ARBA" id="ARBA00072841"/>
    </source>
</evidence>
<accession>A0A871R8H5</accession>
<dbReference type="Gene3D" id="1.10.10.60">
    <property type="entry name" value="Homeodomain-like"/>
    <property type="match status" value="1"/>
</dbReference>
<protein>
    <recommendedName>
        <fullName evidence="4">Chromatin modification-related protein EAF1</fullName>
    </recommendedName>
    <alternativeName>
        <fullName evidence="15">Chromatin modification-related protein eaf1</fullName>
    </alternativeName>
    <alternativeName>
        <fullName evidence="14 16">ESA1-associated factor 1</fullName>
    </alternativeName>
    <alternativeName>
        <fullName evidence="13">Vacuolar import and degradation protein 21</fullName>
    </alternativeName>
</protein>
<feature type="compositionally biased region" description="Polar residues" evidence="17">
    <location>
        <begin position="1075"/>
        <end position="1085"/>
    </location>
</feature>
<proteinExistence type="inferred from homology"/>
<sequence length="1160" mass="132050">MGASQDTTSETLKKSETLSSEYSIEKIREALIEKRKHNCANIINERKRRLCELYTVAKVPLVAISSEHVLQSEGELKRFLEKNDLQKGVEFTITALRREHAEPPRKKMKKLKKASHTKTPNPNLLSGQDNTNTTHIDKALDKKVSEKEDTTKIDVQTIKNQKKEEALKAMKVSLQKRIELLRKNKKKTVGEENTEHGPTLLDQIQRFKKNPTLTNTELHSNRDLDWQQMKLDDLLLTLMPARKPHKVAAARSLTELYYHEQTLQLPKLLLRAHKVLTSKSFETSLVEGKVAVLFSRIEELKKRDRWSLRQPRKHADPFLHNGGMTFWDSLLSEAQWVATDMKQSRRYRAAKCCEISGEVDEYWKMQNKSKTIAGNKIDKHQSSGSKFVQDDNIKSSDEKVMKEDSSLGNHLDIAKSEDKDAVSGNRSSDDNKRTIMKNMASTISKQAACIDPLKTVIHSSKIEIPVKLFQNPAKLSLEIIVKDLPTAGRVILDKLPVYKPFPSGEQKDHEQRVDHAIDRNLFGHVSKLLPPPSGNDEICWEKIVFRKQSDQHINLKNGKNNTNRPLFGRFSHYNVLRPPRPPSVADIQLRIPTIWLPQDDRLLVRYVTQFSFNWDIIAAHLAPRPTACRYFSNIERRTPWQCFERYIQLNNRFRFSDMRGKYTIEARKWLQAAHRVQATTRRRISPLGVGQDSIQRGHRRLRWASMLEAFRKLMRRREAAANVAKASNARNAKLSTENSSLKKSESGSADAAASDSNGNEKSRSDTPTPEQLSKLKSERDRAIKRAYLAANTGRSHHKDNNSNSDARCGRSQLHMQVQVQNQRLMQMQLRLRRQEQIRRLQKIRQIQHARRAQRQQQQQQQLRRQQWQMQMQQQQQNHGKISNNQELATMSSPTSRSLSSTLSQSPSRRSPTPTPEQILAAGRDHTHSLSSSDLTSPASTSPSHQRGFSAAQVAAVVNQIQVRNPGISRSQATRLAVLYMSNYQKRHRRLRQGRLLRQQQTQQETMPQLQSQIQNSSPAAVSPALSPQASSLSPKIMNSARLNSVEQHQQIHVHKHTPSPEEIQEAMSQHRASRQELSVDQSMSGIGTPVLSSPPSLHASSASSPIPNTGQIMGQGTSTTNTNMPRNITDNDPNLSLEAIENDILNTDFSLLDDDGLNPN</sequence>
<evidence type="ECO:0000256" key="6">
    <source>
        <dbReference type="ARBA" id="ARBA00022853"/>
    </source>
</evidence>
<feature type="compositionally biased region" description="Low complexity" evidence="17">
    <location>
        <begin position="1091"/>
        <end position="1105"/>
    </location>
</feature>
<reference evidence="19" key="2">
    <citation type="journal article" name="BMC Genomics">
        <title>New genome assemblies reveal patterns of domestication and adaptation across Brettanomyces (Dekkera) species.</title>
        <authorList>
            <person name="Roach M.J."/>
            <person name="Borneman A.R."/>
        </authorList>
    </citation>
    <scope>NUCLEOTIDE SEQUENCE</scope>
    <source>
        <strain evidence="19">UCD 2041</strain>
    </source>
</reference>
<feature type="compositionally biased region" description="Low complexity" evidence="17">
    <location>
        <begin position="854"/>
        <end position="876"/>
    </location>
</feature>
<feature type="region of interest" description="Disordered" evidence="17">
    <location>
        <begin position="1055"/>
        <end position="1127"/>
    </location>
</feature>